<proteinExistence type="predicted"/>
<sequence length="45" mass="5279">MKFEIQEDAKESLAISDLLVFLFTLQLKLRKVITKIEYFLYIIGG</sequence>
<reference evidence="1" key="1">
    <citation type="submission" date="2018-05" db="EMBL/GenBank/DDBJ databases">
        <authorList>
            <person name="Lanie J.A."/>
            <person name="Ng W.-L."/>
            <person name="Kazmierczak K.M."/>
            <person name="Andrzejewski T.M."/>
            <person name="Davidsen T.M."/>
            <person name="Wayne K.J."/>
            <person name="Tettelin H."/>
            <person name="Glass J.I."/>
            <person name="Rusch D."/>
            <person name="Podicherti R."/>
            <person name="Tsui H.-C.T."/>
            <person name="Winkler M.E."/>
        </authorList>
    </citation>
    <scope>NUCLEOTIDE SEQUENCE</scope>
</reference>
<name>A0A382Z5T4_9ZZZZ</name>
<protein>
    <submittedName>
        <fullName evidence="1">Uncharacterized protein</fullName>
    </submittedName>
</protein>
<evidence type="ECO:0000313" key="1">
    <source>
        <dbReference type="EMBL" id="SVD90864.1"/>
    </source>
</evidence>
<dbReference type="EMBL" id="UINC01181259">
    <property type="protein sequence ID" value="SVD90864.1"/>
    <property type="molecule type" value="Genomic_DNA"/>
</dbReference>
<dbReference type="AlphaFoldDB" id="A0A382Z5T4"/>
<organism evidence="1">
    <name type="scientific">marine metagenome</name>
    <dbReference type="NCBI Taxonomy" id="408172"/>
    <lineage>
        <taxon>unclassified sequences</taxon>
        <taxon>metagenomes</taxon>
        <taxon>ecological metagenomes</taxon>
    </lineage>
</organism>
<accession>A0A382Z5T4</accession>
<gene>
    <name evidence="1" type="ORF">METZ01_LOCUS443718</name>
</gene>